<accession>A0A4C2A014</accession>
<name>A0A4C2A014_EUMVA</name>
<evidence type="ECO:0000256" key="8">
    <source>
        <dbReference type="ARBA" id="ARBA00023065"/>
    </source>
</evidence>
<protein>
    <submittedName>
        <fullName evidence="14">Uncharacterized protein</fullName>
    </submittedName>
</protein>
<keyword evidence="5 12" id="KW-0812">Transmembrane</keyword>
<dbReference type="EMBL" id="BGZK01002362">
    <property type="protein sequence ID" value="GBP93308.1"/>
    <property type="molecule type" value="Genomic_DNA"/>
</dbReference>
<comment type="caution">
    <text evidence="14">The sequence shown here is derived from an EMBL/GenBank/DDBJ whole genome shotgun (WGS) entry which is preliminary data.</text>
</comment>
<comment type="similarity">
    <text evidence="2 12">Belongs to the amiloride-sensitive sodium channel (TC 1.A.6) family.</text>
</comment>
<evidence type="ECO:0000256" key="6">
    <source>
        <dbReference type="ARBA" id="ARBA00022989"/>
    </source>
</evidence>
<reference evidence="14 15" key="1">
    <citation type="journal article" date="2019" name="Commun. Biol.">
        <title>The bagworm genome reveals a unique fibroin gene that provides high tensile strength.</title>
        <authorList>
            <person name="Kono N."/>
            <person name="Nakamura H."/>
            <person name="Ohtoshi R."/>
            <person name="Tomita M."/>
            <person name="Numata K."/>
            <person name="Arakawa K."/>
        </authorList>
    </citation>
    <scope>NUCLEOTIDE SEQUENCE [LARGE SCALE GENOMIC DNA]</scope>
</reference>
<dbReference type="Proteomes" id="UP000299102">
    <property type="component" value="Unassembled WGS sequence"/>
</dbReference>
<evidence type="ECO:0000256" key="3">
    <source>
        <dbReference type="ARBA" id="ARBA00022448"/>
    </source>
</evidence>
<organism evidence="14 15">
    <name type="scientific">Eumeta variegata</name>
    <name type="common">Bagworm moth</name>
    <name type="synonym">Eumeta japonica</name>
    <dbReference type="NCBI Taxonomy" id="151549"/>
    <lineage>
        <taxon>Eukaryota</taxon>
        <taxon>Metazoa</taxon>
        <taxon>Ecdysozoa</taxon>
        <taxon>Arthropoda</taxon>
        <taxon>Hexapoda</taxon>
        <taxon>Insecta</taxon>
        <taxon>Pterygota</taxon>
        <taxon>Neoptera</taxon>
        <taxon>Endopterygota</taxon>
        <taxon>Lepidoptera</taxon>
        <taxon>Glossata</taxon>
        <taxon>Ditrysia</taxon>
        <taxon>Tineoidea</taxon>
        <taxon>Psychidae</taxon>
        <taxon>Oiketicinae</taxon>
        <taxon>Eumeta</taxon>
    </lineage>
</organism>
<keyword evidence="9 13" id="KW-0472">Membrane</keyword>
<evidence type="ECO:0000256" key="4">
    <source>
        <dbReference type="ARBA" id="ARBA00022461"/>
    </source>
</evidence>
<evidence type="ECO:0000256" key="9">
    <source>
        <dbReference type="ARBA" id="ARBA00023136"/>
    </source>
</evidence>
<dbReference type="AlphaFoldDB" id="A0A4C2A014"/>
<sequence length="113" mass="12948">MRRVPDKQQSSFCVNKLVQFCKRTDLHGYKYIVMDELTFAERCCWAVCVTVSVILAAYFVACAYAWYARNPIVTRFVVERQIRGSAVGCMLHGNACCRQASTIDFRELTPHTI</sequence>
<dbReference type="InterPro" id="IPR001873">
    <property type="entry name" value="ENaC"/>
</dbReference>
<evidence type="ECO:0000256" key="1">
    <source>
        <dbReference type="ARBA" id="ARBA00004141"/>
    </source>
</evidence>
<feature type="transmembrane region" description="Helical" evidence="13">
    <location>
        <begin position="44"/>
        <end position="67"/>
    </location>
</feature>
<keyword evidence="4 12" id="KW-0894">Sodium channel</keyword>
<keyword evidence="3 12" id="KW-0813">Transport</keyword>
<comment type="subcellular location">
    <subcellularLocation>
        <location evidence="1">Membrane</location>
        <topology evidence="1">Multi-pass membrane protein</topology>
    </subcellularLocation>
</comment>
<keyword evidence="11 12" id="KW-0407">Ion channel</keyword>
<evidence type="ECO:0000313" key="15">
    <source>
        <dbReference type="Proteomes" id="UP000299102"/>
    </source>
</evidence>
<dbReference type="GO" id="GO:0016020">
    <property type="term" value="C:membrane"/>
    <property type="evidence" value="ECO:0007669"/>
    <property type="project" value="UniProtKB-SubCell"/>
</dbReference>
<dbReference type="OrthoDB" id="6502088at2759"/>
<keyword evidence="15" id="KW-1185">Reference proteome</keyword>
<evidence type="ECO:0000256" key="2">
    <source>
        <dbReference type="ARBA" id="ARBA00007193"/>
    </source>
</evidence>
<keyword evidence="8 12" id="KW-0406">Ion transport</keyword>
<proteinExistence type="inferred from homology"/>
<keyword evidence="10 12" id="KW-0739">Sodium transport</keyword>
<evidence type="ECO:0000256" key="10">
    <source>
        <dbReference type="ARBA" id="ARBA00023201"/>
    </source>
</evidence>
<evidence type="ECO:0000256" key="5">
    <source>
        <dbReference type="ARBA" id="ARBA00022692"/>
    </source>
</evidence>
<dbReference type="GO" id="GO:0005272">
    <property type="term" value="F:sodium channel activity"/>
    <property type="evidence" value="ECO:0007669"/>
    <property type="project" value="UniProtKB-KW"/>
</dbReference>
<gene>
    <name evidence="14" type="ORF">EVAR_66541_1</name>
</gene>
<keyword evidence="7" id="KW-0915">Sodium</keyword>
<dbReference type="Pfam" id="PF00858">
    <property type="entry name" value="ASC"/>
    <property type="match status" value="1"/>
</dbReference>
<evidence type="ECO:0000256" key="12">
    <source>
        <dbReference type="RuleBase" id="RU000679"/>
    </source>
</evidence>
<evidence type="ECO:0000313" key="14">
    <source>
        <dbReference type="EMBL" id="GBP93308.1"/>
    </source>
</evidence>
<evidence type="ECO:0000256" key="11">
    <source>
        <dbReference type="ARBA" id="ARBA00023303"/>
    </source>
</evidence>
<keyword evidence="6 13" id="KW-1133">Transmembrane helix</keyword>
<evidence type="ECO:0000256" key="7">
    <source>
        <dbReference type="ARBA" id="ARBA00023053"/>
    </source>
</evidence>
<evidence type="ECO:0000256" key="13">
    <source>
        <dbReference type="SAM" id="Phobius"/>
    </source>
</evidence>